<comment type="catalytic activity">
    <reaction evidence="4">
        <text>(R)-pantoate + NADP(+) = 2-dehydropantoate + NADPH + H(+)</text>
        <dbReference type="Rhea" id="RHEA:16233"/>
        <dbReference type="ChEBI" id="CHEBI:11561"/>
        <dbReference type="ChEBI" id="CHEBI:15378"/>
        <dbReference type="ChEBI" id="CHEBI:15980"/>
        <dbReference type="ChEBI" id="CHEBI:57783"/>
        <dbReference type="ChEBI" id="CHEBI:58349"/>
        <dbReference type="EC" id="1.1.1.169"/>
    </reaction>
</comment>
<proteinExistence type="inferred from homology"/>
<dbReference type="InterPro" id="IPR008927">
    <property type="entry name" value="6-PGluconate_DH-like_C_sf"/>
</dbReference>
<feature type="domain" description="Ketopantoate reductase C-terminal" evidence="6">
    <location>
        <begin position="179"/>
        <end position="299"/>
    </location>
</feature>
<dbReference type="InterPro" id="IPR051402">
    <property type="entry name" value="KPR-Related"/>
</dbReference>
<dbReference type="InterPro" id="IPR003710">
    <property type="entry name" value="ApbA"/>
</dbReference>
<organism evidence="7 8">
    <name type="scientific">Citricoccus alkalitolerans</name>
    <dbReference type="NCBI Taxonomy" id="246603"/>
    <lineage>
        <taxon>Bacteria</taxon>
        <taxon>Bacillati</taxon>
        <taxon>Actinomycetota</taxon>
        <taxon>Actinomycetes</taxon>
        <taxon>Micrococcales</taxon>
        <taxon>Micrococcaceae</taxon>
        <taxon>Citricoccus</taxon>
    </lineage>
</organism>
<dbReference type="InterPro" id="IPR013752">
    <property type="entry name" value="KPA_reductase"/>
</dbReference>
<feature type="domain" description="Ketopantoate reductase N-terminal" evidence="5">
    <location>
        <begin position="4"/>
        <end position="149"/>
    </location>
</feature>
<dbReference type="SUPFAM" id="SSF48179">
    <property type="entry name" value="6-phosphogluconate dehydrogenase C-terminal domain-like"/>
    <property type="match status" value="1"/>
</dbReference>
<dbReference type="Pfam" id="PF08546">
    <property type="entry name" value="ApbA_C"/>
    <property type="match status" value="1"/>
</dbReference>
<dbReference type="PANTHER" id="PTHR21708">
    <property type="entry name" value="PROBABLE 2-DEHYDROPANTOATE 2-REDUCTASE"/>
    <property type="match status" value="1"/>
</dbReference>
<dbReference type="Proteomes" id="UP001595965">
    <property type="component" value="Unassembled WGS sequence"/>
</dbReference>
<comment type="similarity">
    <text evidence="1 4">Belongs to the ketopantoate reductase family.</text>
</comment>
<evidence type="ECO:0000259" key="6">
    <source>
        <dbReference type="Pfam" id="PF08546"/>
    </source>
</evidence>
<comment type="pathway">
    <text evidence="4">Cofactor biosynthesis; (R)-pantothenate biosynthesis; (R)-pantoate from 3-methyl-2-oxobutanoate: step 2/2.</text>
</comment>
<dbReference type="PANTHER" id="PTHR21708:SF26">
    <property type="entry name" value="2-DEHYDROPANTOATE 2-REDUCTASE"/>
    <property type="match status" value="1"/>
</dbReference>
<comment type="caution">
    <text evidence="7">The sequence shown here is derived from an EMBL/GenBank/DDBJ whole genome shotgun (WGS) entry which is preliminary data.</text>
</comment>
<dbReference type="NCBIfam" id="TIGR00745">
    <property type="entry name" value="apbA_panE"/>
    <property type="match status" value="1"/>
</dbReference>
<dbReference type="Gene3D" id="1.10.1040.10">
    <property type="entry name" value="N-(1-d-carboxylethyl)-l-norvaline Dehydrogenase, domain 2"/>
    <property type="match status" value="1"/>
</dbReference>
<evidence type="ECO:0000313" key="7">
    <source>
        <dbReference type="EMBL" id="MFC4429459.1"/>
    </source>
</evidence>
<dbReference type="EMBL" id="JBHSEN010000001">
    <property type="protein sequence ID" value="MFC4429459.1"/>
    <property type="molecule type" value="Genomic_DNA"/>
</dbReference>
<dbReference type="Gene3D" id="3.40.50.720">
    <property type="entry name" value="NAD(P)-binding Rossmann-like Domain"/>
    <property type="match status" value="1"/>
</dbReference>
<evidence type="ECO:0000313" key="8">
    <source>
        <dbReference type="Proteomes" id="UP001595965"/>
    </source>
</evidence>
<dbReference type="Pfam" id="PF02558">
    <property type="entry name" value="ApbA"/>
    <property type="match status" value="1"/>
</dbReference>
<dbReference type="SUPFAM" id="SSF51735">
    <property type="entry name" value="NAD(P)-binding Rossmann-fold domains"/>
    <property type="match status" value="1"/>
</dbReference>
<evidence type="ECO:0000256" key="1">
    <source>
        <dbReference type="ARBA" id="ARBA00007870"/>
    </source>
</evidence>
<protein>
    <recommendedName>
        <fullName evidence="4">2-dehydropantoate 2-reductase</fullName>
        <ecNumber evidence="4">1.1.1.169</ecNumber>
    </recommendedName>
    <alternativeName>
        <fullName evidence="4">Ketopantoate reductase</fullName>
    </alternativeName>
</protein>
<dbReference type="EC" id="1.1.1.169" evidence="4"/>
<evidence type="ECO:0000259" key="5">
    <source>
        <dbReference type="Pfam" id="PF02558"/>
    </source>
</evidence>
<keyword evidence="3 4" id="KW-0560">Oxidoreductase</keyword>
<keyword evidence="8" id="KW-1185">Reference proteome</keyword>
<keyword evidence="4" id="KW-0566">Pantothenate biosynthesis</keyword>
<evidence type="ECO:0000256" key="2">
    <source>
        <dbReference type="ARBA" id="ARBA00022857"/>
    </source>
</evidence>
<evidence type="ECO:0000256" key="4">
    <source>
        <dbReference type="RuleBase" id="RU362068"/>
    </source>
</evidence>
<sequence length="304" mass="31923">MKTAIVGSGAMGQLFGARLLWAGEDVVFVDTNPTTLHALNERGITLTTDQGRQHTPATAAPASELEGAFDLIIIFTKGFHTRAAVKSVAHLIGPDSVGLTLQNGLGNAEVLQEYFTQDRTLLGMTDFPADMPEPGTITSASKGKVLLGGLTEGAVAQTVATVLDRAGLNAFAASDIRIPVWEKVAFNAALNTISAVTGLTVGQIGDEPHARGLAAAVLDETMAVAAAQDISLSRERVETTLSEAFAHHTHHKTSMLMDREAHRRTEVESIGGAVVDLGTRSGVATPVLNTLCELVRALEPSPTE</sequence>
<comment type="function">
    <text evidence="4">Catalyzes the NADPH-dependent reduction of ketopantoate into pantoic acid.</text>
</comment>
<accession>A0ABV8XV29</accession>
<dbReference type="InterPro" id="IPR036291">
    <property type="entry name" value="NAD(P)-bd_dom_sf"/>
</dbReference>
<keyword evidence="2 4" id="KW-0521">NADP</keyword>
<dbReference type="InterPro" id="IPR013332">
    <property type="entry name" value="KPR_N"/>
</dbReference>
<reference evidence="8" key="1">
    <citation type="journal article" date="2019" name="Int. J. Syst. Evol. Microbiol.">
        <title>The Global Catalogue of Microorganisms (GCM) 10K type strain sequencing project: providing services to taxonomists for standard genome sequencing and annotation.</title>
        <authorList>
            <consortium name="The Broad Institute Genomics Platform"/>
            <consortium name="The Broad Institute Genome Sequencing Center for Infectious Disease"/>
            <person name="Wu L."/>
            <person name="Ma J."/>
        </authorList>
    </citation>
    <scope>NUCLEOTIDE SEQUENCE [LARGE SCALE GENOMIC DNA]</scope>
    <source>
        <strain evidence="8">CGMCC 1.12125</strain>
    </source>
</reference>
<evidence type="ECO:0000256" key="3">
    <source>
        <dbReference type="ARBA" id="ARBA00023002"/>
    </source>
</evidence>
<dbReference type="InterPro" id="IPR013328">
    <property type="entry name" value="6PGD_dom2"/>
</dbReference>
<dbReference type="RefSeq" id="WP_344228364.1">
    <property type="nucleotide sequence ID" value="NZ_BAAALH010000002.1"/>
</dbReference>
<gene>
    <name evidence="7" type="ORF">ACFO0K_07180</name>
</gene>
<name>A0ABV8XV29_9MICC</name>